<dbReference type="EMBL" id="LZLG01000026">
    <property type="protein sequence ID" value="OBJ63249.1"/>
    <property type="molecule type" value="Genomic_DNA"/>
</dbReference>
<dbReference type="Pfam" id="PF00067">
    <property type="entry name" value="p450"/>
    <property type="match status" value="1"/>
</dbReference>
<dbReference type="Proteomes" id="UP000093894">
    <property type="component" value="Unassembled WGS sequence"/>
</dbReference>
<organism evidence="9 10">
    <name type="scientific">Mycobacterium colombiense</name>
    <dbReference type="NCBI Taxonomy" id="339268"/>
    <lineage>
        <taxon>Bacteria</taxon>
        <taxon>Bacillati</taxon>
        <taxon>Actinomycetota</taxon>
        <taxon>Actinomycetes</taxon>
        <taxon>Mycobacteriales</taxon>
        <taxon>Mycobacteriaceae</taxon>
        <taxon>Mycobacterium</taxon>
        <taxon>Mycobacterium avium complex (MAC)</taxon>
    </lineage>
</organism>
<evidence type="ECO:0000256" key="4">
    <source>
        <dbReference type="ARBA" id="ARBA00022723"/>
    </source>
</evidence>
<protein>
    <submittedName>
        <fullName evidence="9">Cytochrome</fullName>
    </submittedName>
</protein>
<evidence type="ECO:0000256" key="1">
    <source>
        <dbReference type="ARBA" id="ARBA00001971"/>
    </source>
</evidence>
<keyword evidence="4 8" id="KW-0479">Metal-binding</keyword>
<dbReference type="SUPFAM" id="SSF48264">
    <property type="entry name" value="Cytochrome P450"/>
    <property type="match status" value="1"/>
</dbReference>
<dbReference type="FunFam" id="1.10.630.10:FF:000018">
    <property type="entry name" value="Cytochrome P450 monooxygenase"/>
    <property type="match status" value="1"/>
</dbReference>
<evidence type="ECO:0000256" key="6">
    <source>
        <dbReference type="ARBA" id="ARBA00023004"/>
    </source>
</evidence>
<evidence type="ECO:0000256" key="5">
    <source>
        <dbReference type="ARBA" id="ARBA00023002"/>
    </source>
</evidence>
<evidence type="ECO:0000256" key="8">
    <source>
        <dbReference type="RuleBase" id="RU000461"/>
    </source>
</evidence>
<dbReference type="Gene3D" id="1.10.630.10">
    <property type="entry name" value="Cytochrome P450"/>
    <property type="match status" value="1"/>
</dbReference>
<dbReference type="PANTHER" id="PTHR46696:SF1">
    <property type="entry name" value="CYTOCHROME P450 YJIB-RELATED"/>
    <property type="match status" value="1"/>
</dbReference>
<dbReference type="InterPro" id="IPR002397">
    <property type="entry name" value="Cyt_P450_B"/>
</dbReference>
<dbReference type="InterPro" id="IPR001128">
    <property type="entry name" value="Cyt_P450"/>
</dbReference>
<dbReference type="InterPro" id="IPR017972">
    <property type="entry name" value="Cyt_P450_CS"/>
</dbReference>
<dbReference type="PRINTS" id="PR00385">
    <property type="entry name" value="P450"/>
</dbReference>
<dbReference type="InterPro" id="IPR036396">
    <property type="entry name" value="Cyt_P450_sf"/>
</dbReference>
<dbReference type="AlphaFoldDB" id="A0A853M449"/>
<dbReference type="RefSeq" id="WP_065055371.1">
    <property type="nucleotide sequence ID" value="NZ_LZKW01000285.1"/>
</dbReference>
<comment type="cofactor">
    <cofactor evidence="1">
        <name>heme</name>
        <dbReference type="ChEBI" id="CHEBI:30413"/>
    </cofactor>
</comment>
<evidence type="ECO:0000256" key="2">
    <source>
        <dbReference type="ARBA" id="ARBA00010617"/>
    </source>
</evidence>
<gene>
    <name evidence="9" type="ORF">A5628_24520</name>
</gene>
<sequence length="403" mass="44129">MSTNVIFETAWPTFAYQGSDDPDEAHRIIRDAHRQAPIALGPYGPELLDYGLVRTVLRDPRFAMPRGISLVVQGINSGPVWDKVCQTIMSVDADQHQRLRRLVSRAFTPRAAERMRTACADVITELVDRHSASGHCDFVRDISRPYPVPIICALVGAPAQDWQLFARWADDLSKAFGCNVAAEESAILGAWEQLDAYLEDLIARRRHSLGDDLISELIRVEEDGERLTHDELVNLVAILLNAGTDTTRNQLAAAVQVLSDHPDQWALLAEHPEFAPNAIEELMRHSPIIFAALRVATTDVELASVLIPAGAYALANTAAANRDPAVYADPDRLDITRKGPASMLTFGGGVHHCLGAHLARIELVEALRVITRRMPNARRVGPAPWKPPAGISGPTSLPIAFDA</sequence>
<reference evidence="9 10" key="1">
    <citation type="submission" date="2016-06" db="EMBL/GenBank/DDBJ databases">
        <authorList>
            <person name="Sutton G."/>
            <person name="Brinkac L."/>
            <person name="Sanka R."/>
            <person name="Adams M."/>
            <person name="Lau E."/>
            <person name="Garcia-Basteiro A."/>
            <person name="Lopez-Varela E."/>
            <person name="Palencia S."/>
        </authorList>
    </citation>
    <scope>NUCLEOTIDE SEQUENCE [LARGE SCALE GENOMIC DNA]</scope>
    <source>
        <strain evidence="9 10">1164983.0</strain>
    </source>
</reference>
<keyword evidence="3 8" id="KW-0349">Heme</keyword>
<keyword evidence="5 8" id="KW-0560">Oxidoreductase</keyword>
<evidence type="ECO:0000313" key="10">
    <source>
        <dbReference type="Proteomes" id="UP000093894"/>
    </source>
</evidence>
<name>A0A853M449_9MYCO</name>
<comment type="similarity">
    <text evidence="2 8">Belongs to the cytochrome P450 family.</text>
</comment>
<evidence type="ECO:0000313" key="9">
    <source>
        <dbReference type="EMBL" id="OBJ63249.1"/>
    </source>
</evidence>
<keyword evidence="6 8" id="KW-0408">Iron</keyword>
<accession>A0A853M449</accession>
<dbReference type="GO" id="GO:0004497">
    <property type="term" value="F:monooxygenase activity"/>
    <property type="evidence" value="ECO:0007669"/>
    <property type="project" value="UniProtKB-KW"/>
</dbReference>
<dbReference type="PRINTS" id="PR00359">
    <property type="entry name" value="BP450"/>
</dbReference>
<proteinExistence type="inferred from homology"/>
<evidence type="ECO:0000256" key="7">
    <source>
        <dbReference type="ARBA" id="ARBA00023033"/>
    </source>
</evidence>
<comment type="caution">
    <text evidence="9">The sequence shown here is derived from an EMBL/GenBank/DDBJ whole genome shotgun (WGS) entry which is preliminary data.</text>
</comment>
<keyword evidence="7 8" id="KW-0503">Monooxygenase</keyword>
<dbReference type="PANTHER" id="PTHR46696">
    <property type="entry name" value="P450, PUTATIVE (EUROFUNG)-RELATED"/>
    <property type="match status" value="1"/>
</dbReference>
<dbReference type="GO" id="GO:0005506">
    <property type="term" value="F:iron ion binding"/>
    <property type="evidence" value="ECO:0007669"/>
    <property type="project" value="InterPro"/>
</dbReference>
<dbReference type="GO" id="GO:0020037">
    <property type="term" value="F:heme binding"/>
    <property type="evidence" value="ECO:0007669"/>
    <property type="project" value="InterPro"/>
</dbReference>
<dbReference type="PROSITE" id="PS00086">
    <property type="entry name" value="CYTOCHROME_P450"/>
    <property type="match status" value="1"/>
</dbReference>
<evidence type="ECO:0000256" key="3">
    <source>
        <dbReference type="ARBA" id="ARBA00022617"/>
    </source>
</evidence>
<dbReference type="GO" id="GO:0016705">
    <property type="term" value="F:oxidoreductase activity, acting on paired donors, with incorporation or reduction of molecular oxygen"/>
    <property type="evidence" value="ECO:0007669"/>
    <property type="project" value="InterPro"/>
</dbReference>